<reference evidence="3 4" key="1">
    <citation type="submission" date="2020-06" db="EMBL/GenBank/DDBJ databases">
        <title>Oricola thermophila sp. nov. isolated from a tidal sediments.</title>
        <authorList>
            <person name="Kwon K.K."/>
            <person name="Yang S.-H."/>
            <person name="Park M.-J."/>
        </authorList>
    </citation>
    <scope>NUCLEOTIDE SEQUENCE [LARGE SCALE GENOMIC DNA]</scope>
    <source>
        <strain evidence="3 4">MEBiC13590</strain>
    </source>
</reference>
<keyword evidence="1" id="KW-0472">Membrane</keyword>
<dbReference type="Pfam" id="PF09835">
    <property type="entry name" value="DUF2062"/>
    <property type="match status" value="1"/>
</dbReference>
<dbReference type="RefSeq" id="WP_175276378.1">
    <property type="nucleotide sequence ID" value="NZ_CP054836.1"/>
</dbReference>
<keyword evidence="1" id="KW-1133">Transmembrane helix</keyword>
<accession>A0A6N1VFV1</accession>
<dbReference type="PANTHER" id="PTHR40547:SF1">
    <property type="entry name" value="SLL0298 PROTEIN"/>
    <property type="match status" value="1"/>
</dbReference>
<dbReference type="Proteomes" id="UP000509367">
    <property type="component" value="Chromosome"/>
</dbReference>
<dbReference type="PANTHER" id="PTHR40547">
    <property type="entry name" value="SLL0298 PROTEIN"/>
    <property type="match status" value="1"/>
</dbReference>
<evidence type="ECO:0000259" key="2">
    <source>
        <dbReference type="Pfam" id="PF09835"/>
    </source>
</evidence>
<protein>
    <submittedName>
        <fullName evidence="3">DUF2062 domain-containing protein</fullName>
    </submittedName>
</protein>
<proteinExistence type="predicted"/>
<name>A0A6N1VFV1_9HYPH</name>
<feature type="transmembrane region" description="Helical" evidence="1">
    <location>
        <begin position="97"/>
        <end position="118"/>
    </location>
</feature>
<feature type="transmembrane region" description="Helical" evidence="1">
    <location>
        <begin position="145"/>
        <end position="168"/>
    </location>
</feature>
<keyword evidence="1" id="KW-0812">Transmembrane</keyword>
<evidence type="ECO:0000313" key="3">
    <source>
        <dbReference type="EMBL" id="QKV18485.1"/>
    </source>
</evidence>
<dbReference type="InterPro" id="IPR018639">
    <property type="entry name" value="DUF2062"/>
</dbReference>
<dbReference type="AlphaFoldDB" id="A0A6N1VFV1"/>
<feature type="domain" description="DUF2062" evidence="2">
    <location>
        <begin position="27"/>
        <end position="175"/>
    </location>
</feature>
<organism evidence="3 4">
    <name type="scientific">Oricola thermophila</name>
    <dbReference type="NCBI Taxonomy" id="2742145"/>
    <lineage>
        <taxon>Bacteria</taxon>
        <taxon>Pseudomonadati</taxon>
        <taxon>Pseudomonadota</taxon>
        <taxon>Alphaproteobacteria</taxon>
        <taxon>Hyphomicrobiales</taxon>
        <taxon>Ahrensiaceae</taxon>
        <taxon>Oricola</taxon>
    </lineage>
</organism>
<dbReference type="KEGG" id="orm:HTY61_08475"/>
<feature type="transmembrane region" description="Helical" evidence="1">
    <location>
        <begin position="66"/>
        <end position="85"/>
    </location>
</feature>
<gene>
    <name evidence="3" type="ORF">HTY61_08475</name>
</gene>
<evidence type="ECO:0000313" key="4">
    <source>
        <dbReference type="Proteomes" id="UP000509367"/>
    </source>
</evidence>
<evidence type="ECO:0000256" key="1">
    <source>
        <dbReference type="SAM" id="Phobius"/>
    </source>
</evidence>
<dbReference type="EMBL" id="CP054836">
    <property type="protein sequence ID" value="QKV18485.1"/>
    <property type="molecule type" value="Genomic_DNA"/>
</dbReference>
<keyword evidence="4" id="KW-1185">Reference proteome</keyword>
<sequence>MIFARRNQESWHQRLRVFFLPRRNYSRSFRYYWKRMLRIKATPHAIAAGVAAGAFASFTPFMGLHFILAFVLAWLLAGNMIAAAFGTAIGNPITFPAIWAATHGAGSAILGATVPGGGDPAPVRLGSMLSHGEISALWEPILKPMLVGGIPLGLVVALVLYLLTRFAVAAFQRRRQMHFETRRPATQNPEIGL</sequence>